<dbReference type="VEuPathDB" id="FungiDB:MELLADRAFT_112722"/>
<dbReference type="InterPro" id="IPR027417">
    <property type="entry name" value="P-loop_NTPase"/>
</dbReference>
<accession>F4S7D6</accession>
<reference evidence="3" key="1">
    <citation type="journal article" date="2011" name="Proc. Natl. Acad. Sci. U.S.A.">
        <title>Obligate biotrophy features unraveled by the genomic analysis of rust fungi.</title>
        <authorList>
            <person name="Duplessis S."/>
            <person name="Cuomo C.A."/>
            <person name="Lin Y.-C."/>
            <person name="Aerts A."/>
            <person name="Tisserant E."/>
            <person name="Veneault-Fourrey C."/>
            <person name="Joly D.L."/>
            <person name="Hacquard S."/>
            <person name="Amselem J."/>
            <person name="Cantarel B.L."/>
            <person name="Chiu R."/>
            <person name="Coutinho P.M."/>
            <person name="Feau N."/>
            <person name="Field M."/>
            <person name="Frey P."/>
            <person name="Gelhaye E."/>
            <person name="Goldberg J."/>
            <person name="Grabherr M.G."/>
            <person name="Kodira C.D."/>
            <person name="Kohler A."/>
            <person name="Kuees U."/>
            <person name="Lindquist E.A."/>
            <person name="Lucas S.M."/>
            <person name="Mago R."/>
            <person name="Mauceli E."/>
            <person name="Morin E."/>
            <person name="Murat C."/>
            <person name="Pangilinan J.L."/>
            <person name="Park R."/>
            <person name="Pearson M."/>
            <person name="Quesneville H."/>
            <person name="Rouhier N."/>
            <person name="Sakthikumar S."/>
            <person name="Salamov A.A."/>
            <person name="Schmutz J."/>
            <person name="Selles B."/>
            <person name="Shapiro H."/>
            <person name="Tanguay P."/>
            <person name="Tuskan G.A."/>
            <person name="Henrissat B."/>
            <person name="Van de Peer Y."/>
            <person name="Rouze P."/>
            <person name="Ellis J.G."/>
            <person name="Dodds P.N."/>
            <person name="Schein J.E."/>
            <person name="Zhong S."/>
            <person name="Hamelin R.C."/>
            <person name="Grigoriev I.V."/>
            <person name="Szabo L.J."/>
            <person name="Martin F."/>
        </authorList>
    </citation>
    <scope>NUCLEOTIDE SEQUENCE [LARGE SCALE GENOMIC DNA]</scope>
    <source>
        <strain evidence="3">98AG31 / pathotype 3-4-7</strain>
    </source>
</reference>
<evidence type="ECO:0008006" key="4">
    <source>
        <dbReference type="Google" id="ProtNLM"/>
    </source>
</evidence>
<dbReference type="EMBL" id="GL883159">
    <property type="protein sequence ID" value="EGF99387.1"/>
    <property type="molecule type" value="Genomic_DNA"/>
</dbReference>
<evidence type="ECO:0000256" key="1">
    <source>
        <dbReference type="SAM" id="MobiDB-lite"/>
    </source>
</evidence>
<dbReference type="InParanoid" id="F4S7D6"/>
<evidence type="ECO:0000313" key="2">
    <source>
        <dbReference type="EMBL" id="EGF99387.1"/>
    </source>
</evidence>
<dbReference type="Gene3D" id="3.40.50.300">
    <property type="entry name" value="P-loop containing nucleotide triphosphate hydrolases"/>
    <property type="match status" value="1"/>
</dbReference>
<dbReference type="KEGG" id="mlr:MELLADRAFT_112722"/>
<feature type="region of interest" description="Disordered" evidence="1">
    <location>
        <begin position="1"/>
        <end position="32"/>
    </location>
</feature>
<protein>
    <recommendedName>
        <fullName evidence="4">DEAD/DEAH box helicase domain-containing protein</fullName>
    </recommendedName>
</protein>
<dbReference type="HOGENOM" id="CLU_011478_2_0_1"/>
<feature type="compositionally biased region" description="Basic residues" evidence="1">
    <location>
        <begin position="17"/>
        <end position="28"/>
    </location>
</feature>
<dbReference type="OrthoDB" id="2496478at2759"/>
<dbReference type="AlphaFoldDB" id="F4S7D6"/>
<sequence>MLRRSHSARGATLLAQHKQKSLTTRPKKQPQFINASEESQRVEVGNMFQPRHGYPARPEQIQSVVDLLNDRTSFLLAGTGFGKSRVPEMYYHAHETTSAPIILCINPLDALGDDQVSEKEAVDLRAINLTGENCTQDACDSILLGDFVFVYVVMCSSLGIQMISCV</sequence>
<dbReference type="GeneID" id="18924771"/>
<evidence type="ECO:0000313" key="3">
    <source>
        <dbReference type="Proteomes" id="UP000001072"/>
    </source>
</evidence>
<name>F4S7D6_MELLP</name>
<proteinExistence type="predicted"/>
<dbReference type="SUPFAM" id="SSF52540">
    <property type="entry name" value="P-loop containing nucleoside triphosphate hydrolases"/>
    <property type="match status" value="1"/>
</dbReference>
<gene>
    <name evidence="2" type="ORF">MELLADRAFT_112722</name>
</gene>
<keyword evidence="3" id="KW-1185">Reference proteome</keyword>
<dbReference type="RefSeq" id="XP_007417329.1">
    <property type="nucleotide sequence ID" value="XM_007417267.1"/>
</dbReference>
<dbReference type="Proteomes" id="UP000001072">
    <property type="component" value="Unassembled WGS sequence"/>
</dbReference>
<organism evidence="3">
    <name type="scientific">Melampsora larici-populina (strain 98AG31 / pathotype 3-4-7)</name>
    <name type="common">Poplar leaf rust fungus</name>
    <dbReference type="NCBI Taxonomy" id="747676"/>
    <lineage>
        <taxon>Eukaryota</taxon>
        <taxon>Fungi</taxon>
        <taxon>Dikarya</taxon>
        <taxon>Basidiomycota</taxon>
        <taxon>Pucciniomycotina</taxon>
        <taxon>Pucciniomycetes</taxon>
        <taxon>Pucciniales</taxon>
        <taxon>Melampsoraceae</taxon>
        <taxon>Melampsora</taxon>
    </lineage>
</organism>